<proteinExistence type="predicted"/>
<keyword evidence="1" id="KW-0472">Membrane</keyword>
<keyword evidence="3" id="KW-1185">Reference proteome</keyword>
<sequence length="145" mass="16245">MWPSKFAYEGLLSAYADIGDKDSLLRTLDEAYAVLPSIDDKTASREISHILLLDLYTRLMCSSAYTDATCSEIATKLLTTDYFPLEFAIDTVKVLLAKGRPAAALEIFKIIHKYQKQNDHLSAFPVYAAAGGLVSHFFVYIYYTI</sequence>
<accession>A0A3P7ZHV5</accession>
<gene>
    <name evidence="2" type="ORF">SMRZ_LOCUS12675</name>
</gene>
<keyword evidence="1" id="KW-0812">Transmembrane</keyword>
<evidence type="ECO:0000256" key="1">
    <source>
        <dbReference type="SAM" id="Phobius"/>
    </source>
</evidence>
<organism evidence="2 3">
    <name type="scientific">Schistosoma margrebowiei</name>
    <dbReference type="NCBI Taxonomy" id="48269"/>
    <lineage>
        <taxon>Eukaryota</taxon>
        <taxon>Metazoa</taxon>
        <taxon>Spiralia</taxon>
        <taxon>Lophotrochozoa</taxon>
        <taxon>Platyhelminthes</taxon>
        <taxon>Trematoda</taxon>
        <taxon>Digenea</taxon>
        <taxon>Strigeidida</taxon>
        <taxon>Schistosomatoidea</taxon>
        <taxon>Schistosomatidae</taxon>
        <taxon>Schistosoma</taxon>
    </lineage>
</organism>
<feature type="transmembrane region" description="Helical" evidence="1">
    <location>
        <begin position="121"/>
        <end position="143"/>
    </location>
</feature>
<evidence type="ECO:0000313" key="3">
    <source>
        <dbReference type="Proteomes" id="UP000277204"/>
    </source>
</evidence>
<protein>
    <submittedName>
        <fullName evidence="2">Uncharacterized protein</fullName>
    </submittedName>
</protein>
<keyword evidence="1" id="KW-1133">Transmembrane helix</keyword>
<name>A0A3P7ZHV5_9TREM</name>
<reference evidence="2 3" key="1">
    <citation type="submission" date="2018-11" db="EMBL/GenBank/DDBJ databases">
        <authorList>
            <consortium name="Pathogen Informatics"/>
        </authorList>
    </citation>
    <scope>NUCLEOTIDE SEQUENCE [LARGE SCALE GENOMIC DNA]</scope>
    <source>
        <strain evidence="2 3">Zambia</strain>
    </source>
</reference>
<dbReference type="EMBL" id="UZAI01008273">
    <property type="protein sequence ID" value="VDP01577.1"/>
    <property type="molecule type" value="Genomic_DNA"/>
</dbReference>
<dbReference type="AlphaFoldDB" id="A0A3P7ZHV5"/>
<dbReference type="Proteomes" id="UP000277204">
    <property type="component" value="Unassembled WGS sequence"/>
</dbReference>
<evidence type="ECO:0000313" key="2">
    <source>
        <dbReference type="EMBL" id="VDP01577.1"/>
    </source>
</evidence>